<evidence type="ECO:0000313" key="3">
    <source>
        <dbReference type="Proteomes" id="UP000633509"/>
    </source>
</evidence>
<organism evidence="2 3">
    <name type="scientific">Nonomuraea angiospora</name>
    <dbReference type="NCBI Taxonomy" id="46172"/>
    <lineage>
        <taxon>Bacteria</taxon>
        <taxon>Bacillati</taxon>
        <taxon>Actinomycetota</taxon>
        <taxon>Actinomycetes</taxon>
        <taxon>Streptosporangiales</taxon>
        <taxon>Streptosporangiaceae</taxon>
        <taxon>Nonomuraea</taxon>
    </lineage>
</organism>
<feature type="domain" description="NAD-dependent epimerase/dehydratase" evidence="1">
    <location>
        <begin position="32"/>
        <end position="197"/>
    </location>
</feature>
<reference evidence="2 3" key="1">
    <citation type="submission" date="2020-10" db="EMBL/GenBank/DDBJ databases">
        <title>Sequencing the genomes of 1000 actinobacteria strains.</title>
        <authorList>
            <person name="Klenk H.-P."/>
        </authorList>
    </citation>
    <scope>NUCLEOTIDE SEQUENCE [LARGE SCALE GENOMIC DNA]</scope>
    <source>
        <strain evidence="2 3">DSM 43173</strain>
    </source>
</reference>
<proteinExistence type="predicted"/>
<evidence type="ECO:0000313" key="2">
    <source>
        <dbReference type="EMBL" id="MBE1584730.1"/>
    </source>
</evidence>
<name>A0ABR9LWL8_9ACTN</name>
<dbReference type="InterPro" id="IPR036291">
    <property type="entry name" value="NAD(P)-bd_dom_sf"/>
</dbReference>
<keyword evidence="3" id="KW-1185">Reference proteome</keyword>
<sequence>MIENLNDLREALSAPSEAVADGLARTEGDLMLLGAGGKIGPGLAVMARRALDARGSTARVIAVARTLSGDDETFMKQAGVEIVRADLLDHADLARLPEAERVVYLAGRKFGTHGSEPGTWALNTYLPGRVMRRFPASRVVAFSTGNVYPLVPVTSGGADETTPASPVGEYAQSCLGRERVIEHFSRAQGTPAAIVRLNYAVEMRYGVLLELAQAVLRGEPIDLATGSVNVIWQGDVNAMTLSLFEHCATPPLILNMAGPETASVRWLAGQLAARLGVTPRFTGGEEPTALLSNAARSHALFGYPTVPLMRLLDETARWVAEGGAVHGKATHFQEREGRF</sequence>
<comment type="caution">
    <text evidence="2">The sequence shown here is derived from an EMBL/GenBank/DDBJ whole genome shotgun (WGS) entry which is preliminary data.</text>
</comment>
<dbReference type="Pfam" id="PF01370">
    <property type="entry name" value="Epimerase"/>
    <property type="match status" value="1"/>
</dbReference>
<accession>A0ABR9LWL8</accession>
<protein>
    <submittedName>
        <fullName evidence="2">Nucleoside-diphosphate-sugar epimerase</fullName>
    </submittedName>
</protein>
<dbReference type="SUPFAM" id="SSF51735">
    <property type="entry name" value="NAD(P)-binding Rossmann-fold domains"/>
    <property type="match status" value="1"/>
</dbReference>
<dbReference type="Proteomes" id="UP000633509">
    <property type="component" value="Unassembled WGS sequence"/>
</dbReference>
<evidence type="ECO:0000259" key="1">
    <source>
        <dbReference type="Pfam" id="PF01370"/>
    </source>
</evidence>
<gene>
    <name evidence="2" type="ORF">H4W80_002988</name>
</gene>
<dbReference type="RefSeq" id="WP_192785599.1">
    <property type="nucleotide sequence ID" value="NZ_JADBEK010000001.1"/>
</dbReference>
<dbReference type="Gene3D" id="3.40.50.720">
    <property type="entry name" value="NAD(P)-binding Rossmann-like Domain"/>
    <property type="match status" value="1"/>
</dbReference>
<dbReference type="EMBL" id="JADBEK010000001">
    <property type="protein sequence ID" value="MBE1584730.1"/>
    <property type="molecule type" value="Genomic_DNA"/>
</dbReference>
<dbReference type="InterPro" id="IPR001509">
    <property type="entry name" value="Epimerase_deHydtase"/>
</dbReference>